<comment type="caution">
    <text evidence="2">The sequence shown here is derived from an EMBL/GenBank/DDBJ whole genome shotgun (WGS) entry which is preliminary data.</text>
</comment>
<organism evidence="2 3">
    <name type="scientific">Pleuronectes platessa</name>
    <name type="common">European plaice</name>
    <dbReference type="NCBI Taxonomy" id="8262"/>
    <lineage>
        <taxon>Eukaryota</taxon>
        <taxon>Metazoa</taxon>
        <taxon>Chordata</taxon>
        <taxon>Craniata</taxon>
        <taxon>Vertebrata</taxon>
        <taxon>Euteleostomi</taxon>
        <taxon>Actinopterygii</taxon>
        <taxon>Neopterygii</taxon>
        <taxon>Teleostei</taxon>
        <taxon>Neoteleostei</taxon>
        <taxon>Acanthomorphata</taxon>
        <taxon>Carangaria</taxon>
        <taxon>Pleuronectiformes</taxon>
        <taxon>Pleuronectoidei</taxon>
        <taxon>Pleuronectidae</taxon>
        <taxon>Pleuronectes</taxon>
    </lineage>
</organism>
<evidence type="ECO:0000313" key="2">
    <source>
        <dbReference type="EMBL" id="CAB1432196.1"/>
    </source>
</evidence>
<feature type="region of interest" description="Disordered" evidence="1">
    <location>
        <begin position="1"/>
        <end position="61"/>
    </location>
</feature>
<name>A0A9N7YNZ4_PLEPL</name>
<dbReference type="EMBL" id="CADEAL010001413">
    <property type="protein sequence ID" value="CAB1432196.1"/>
    <property type="molecule type" value="Genomic_DNA"/>
</dbReference>
<keyword evidence="3" id="KW-1185">Reference proteome</keyword>
<feature type="compositionally biased region" description="Basic and acidic residues" evidence="1">
    <location>
        <begin position="25"/>
        <end position="35"/>
    </location>
</feature>
<sequence length="133" mass="14372">MVVVQGGGQWHSQSRNLDAMLRPGGNDHKEQRLEGRSAAAVTEEDDGVDSEGCKQQATTDPVIGTRLIHQEKTHQEISLNQQHTNKSLSPWAVGEGHLSGQEANILIQGTGFTAEPLHNTLTDCYCGVATHCC</sequence>
<dbReference type="Proteomes" id="UP001153269">
    <property type="component" value="Unassembled WGS sequence"/>
</dbReference>
<reference evidence="2" key="1">
    <citation type="submission" date="2020-03" db="EMBL/GenBank/DDBJ databases">
        <authorList>
            <person name="Weist P."/>
        </authorList>
    </citation>
    <scope>NUCLEOTIDE SEQUENCE</scope>
</reference>
<proteinExistence type="predicted"/>
<accession>A0A9N7YNZ4</accession>
<evidence type="ECO:0000313" key="3">
    <source>
        <dbReference type="Proteomes" id="UP001153269"/>
    </source>
</evidence>
<dbReference type="AlphaFoldDB" id="A0A9N7YNZ4"/>
<evidence type="ECO:0000256" key="1">
    <source>
        <dbReference type="SAM" id="MobiDB-lite"/>
    </source>
</evidence>
<gene>
    <name evidence="2" type="ORF">PLEPLA_LOCUS20253</name>
</gene>
<protein>
    <submittedName>
        <fullName evidence="2">Uncharacterized protein</fullName>
    </submittedName>
</protein>